<name>B0CUI4_LACBS</name>
<keyword evidence="4 8" id="KW-0812">Transmembrane</keyword>
<proteinExistence type="inferred from homology"/>
<dbReference type="OrthoDB" id="429955at2759"/>
<feature type="transmembrane region" description="Helical" evidence="8">
    <location>
        <begin position="331"/>
        <end position="349"/>
    </location>
</feature>
<dbReference type="STRING" id="486041.B0CUI4"/>
<dbReference type="InParanoid" id="B0CUI4"/>
<feature type="transmembrane region" description="Helical" evidence="8">
    <location>
        <begin position="93"/>
        <end position="112"/>
    </location>
</feature>
<feature type="transmembrane region" description="Helical" evidence="8">
    <location>
        <begin position="276"/>
        <end position="298"/>
    </location>
</feature>
<dbReference type="PANTHER" id="PTHR14233:SF4">
    <property type="entry name" value="SOLUTE CARRIER FAMILY 35 MEMBER F2"/>
    <property type="match status" value="1"/>
</dbReference>
<feature type="transmembrane region" description="Helical" evidence="8">
    <location>
        <begin position="243"/>
        <end position="264"/>
    </location>
</feature>
<dbReference type="GeneID" id="6070615"/>
<evidence type="ECO:0000256" key="6">
    <source>
        <dbReference type="ARBA" id="ARBA00023136"/>
    </source>
</evidence>
<sequence length="398" mass="44976">MATSIDLQDVKVFENDDGPQLVSPPPRSRPPLVYNSPEAFAQSFAARWRSVWTRRFLLSLLAGQVVSLCITCTNVTTTELVNRGWTLSTTQGFFTYFVLFLIYTPYTIYQYGFKGWGKVIARDGWKYIILAASDVEGNFLVIRAYQYTDLLSCMLLDAWAIPVCMFFCWVYMRTKYHWTQLLGVFICIAGLGLLVASDEITKKDWTAIARGKGDGFMIAGATLYGFTNATEEFFVRKRPLYEVVGQLGMWGFIINGIQASALEWKDMKQVPWTGDIIGLLMAFTCSMLILYTVAPLLYRMASSAYFNLSLLSSDFYGLLFGLFLFHYHPYWLYFVSYAVVIVGLIAYFWSSAPEEQGVLDPKAPAYVDRKHGGTVPDEEEEIGVPTLDRDGLGRAESS</sequence>
<comment type="subcellular location">
    <subcellularLocation>
        <location evidence="1">Membrane</location>
        <topology evidence="1">Multi-pass membrane protein</topology>
    </subcellularLocation>
</comment>
<dbReference type="HOGENOM" id="CLU_039639_3_1_1"/>
<dbReference type="Pfam" id="PF06027">
    <property type="entry name" value="SLC35F"/>
    <property type="match status" value="1"/>
</dbReference>
<keyword evidence="5 8" id="KW-1133">Transmembrane helix</keyword>
<dbReference type="GO" id="GO:0016020">
    <property type="term" value="C:membrane"/>
    <property type="evidence" value="ECO:0007669"/>
    <property type="project" value="UniProtKB-SubCell"/>
</dbReference>
<gene>
    <name evidence="9" type="ORF">LACBIDRAFT_305546</name>
</gene>
<evidence type="ECO:0000256" key="5">
    <source>
        <dbReference type="ARBA" id="ARBA00022989"/>
    </source>
</evidence>
<feature type="compositionally biased region" description="Basic and acidic residues" evidence="7">
    <location>
        <begin position="387"/>
        <end position="398"/>
    </location>
</feature>
<keyword evidence="6 8" id="KW-0472">Membrane</keyword>
<evidence type="ECO:0000256" key="3">
    <source>
        <dbReference type="ARBA" id="ARBA00022448"/>
    </source>
</evidence>
<keyword evidence="10" id="KW-1185">Reference proteome</keyword>
<evidence type="ECO:0000256" key="7">
    <source>
        <dbReference type="SAM" id="MobiDB-lite"/>
    </source>
</evidence>
<evidence type="ECO:0000256" key="1">
    <source>
        <dbReference type="ARBA" id="ARBA00004141"/>
    </source>
</evidence>
<reference evidence="9 10" key="1">
    <citation type="journal article" date="2008" name="Nature">
        <title>The genome of Laccaria bicolor provides insights into mycorrhizal symbiosis.</title>
        <authorList>
            <person name="Martin F."/>
            <person name="Aerts A."/>
            <person name="Ahren D."/>
            <person name="Brun A."/>
            <person name="Danchin E.G.J."/>
            <person name="Duchaussoy F."/>
            <person name="Gibon J."/>
            <person name="Kohler A."/>
            <person name="Lindquist E."/>
            <person name="Pereda V."/>
            <person name="Salamov A."/>
            <person name="Shapiro H.J."/>
            <person name="Wuyts J."/>
            <person name="Blaudez D."/>
            <person name="Buee M."/>
            <person name="Brokstein P."/>
            <person name="Canbaeck B."/>
            <person name="Cohen D."/>
            <person name="Courty P.E."/>
            <person name="Coutinho P.M."/>
            <person name="Delaruelle C."/>
            <person name="Detter J.C."/>
            <person name="Deveau A."/>
            <person name="DiFazio S."/>
            <person name="Duplessis S."/>
            <person name="Fraissinet-Tachet L."/>
            <person name="Lucic E."/>
            <person name="Frey-Klett P."/>
            <person name="Fourrey C."/>
            <person name="Feussner I."/>
            <person name="Gay G."/>
            <person name="Grimwood J."/>
            <person name="Hoegger P.J."/>
            <person name="Jain P."/>
            <person name="Kilaru S."/>
            <person name="Labbe J."/>
            <person name="Lin Y.C."/>
            <person name="Legue V."/>
            <person name="Le Tacon F."/>
            <person name="Marmeisse R."/>
            <person name="Melayah D."/>
            <person name="Montanini B."/>
            <person name="Muratet M."/>
            <person name="Nehls U."/>
            <person name="Niculita-Hirzel H."/>
            <person name="Oudot-Le Secq M.P."/>
            <person name="Peter M."/>
            <person name="Quesneville H."/>
            <person name="Rajashekar B."/>
            <person name="Reich M."/>
            <person name="Rouhier N."/>
            <person name="Schmutz J."/>
            <person name="Yin T."/>
            <person name="Chalot M."/>
            <person name="Henrissat B."/>
            <person name="Kuees U."/>
            <person name="Lucas S."/>
            <person name="Van de Peer Y."/>
            <person name="Podila G.K."/>
            <person name="Polle A."/>
            <person name="Pukkila P.J."/>
            <person name="Richardson P.M."/>
            <person name="Rouze P."/>
            <person name="Sanders I.R."/>
            <person name="Stajich J.E."/>
            <person name="Tunlid A."/>
            <person name="Tuskan G."/>
            <person name="Grigoriev I.V."/>
        </authorList>
    </citation>
    <scope>NUCLEOTIDE SEQUENCE [LARGE SCALE GENOMIC DNA]</scope>
    <source>
        <strain evidence="10">S238N-H82 / ATCC MYA-4686</strain>
    </source>
</reference>
<dbReference type="EMBL" id="DS547092">
    <property type="protein sequence ID" value="EDR14676.1"/>
    <property type="molecule type" value="Genomic_DNA"/>
</dbReference>
<keyword evidence="3" id="KW-0813">Transport</keyword>
<dbReference type="PANTHER" id="PTHR14233">
    <property type="entry name" value="DUF914-RELATED"/>
    <property type="match status" value="1"/>
</dbReference>
<accession>B0CUI4</accession>
<dbReference type="Proteomes" id="UP000001194">
    <property type="component" value="Unassembled WGS sequence"/>
</dbReference>
<protein>
    <submittedName>
        <fullName evidence="9">Predicted protein</fullName>
    </submittedName>
</protein>
<feature type="transmembrane region" description="Helical" evidence="8">
    <location>
        <begin position="305"/>
        <end position="325"/>
    </location>
</feature>
<feature type="transmembrane region" description="Helical" evidence="8">
    <location>
        <begin position="178"/>
        <end position="196"/>
    </location>
</feature>
<evidence type="ECO:0000256" key="8">
    <source>
        <dbReference type="SAM" id="Phobius"/>
    </source>
</evidence>
<evidence type="ECO:0000313" key="10">
    <source>
        <dbReference type="Proteomes" id="UP000001194"/>
    </source>
</evidence>
<evidence type="ECO:0000256" key="2">
    <source>
        <dbReference type="ARBA" id="ARBA00007863"/>
    </source>
</evidence>
<organism evidence="10">
    <name type="scientific">Laccaria bicolor (strain S238N-H82 / ATCC MYA-4686)</name>
    <name type="common">Bicoloured deceiver</name>
    <name type="synonym">Laccaria laccata var. bicolor</name>
    <dbReference type="NCBI Taxonomy" id="486041"/>
    <lineage>
        <taxon>Eukaryota</taxon>
        <taxon>Fungi</taxon>
        <taxon>Dikarya</taxon>
        <taxon>Basidiomycota</taxon>
        <taxon>Agaricomycotina</taxon>
        <taxon>Agaricomycetes</taxon>
        <taxon>Agaricomycetidae</taxon>
        <taxon>Agaricales</taxon>
        <taxon>Agaricineae</taxon>
        <taxon>Hydnangiaceae</taxon>
        <taxon>Laccaria</taxon>
    </lineage>
</organism>
<evidence type="ECO:0000256" key="4">
    <source>
        <dbReference type="ARBA" id="ARBA00022692"/>
    </source>
</evidence>
<dbReference type="InterPro" id="IPR009262">
    <property type="entry name" value="SLC35_F1/F2/F6"/>
</dbReference>
<dbReference type="AlphaFoldDB" id="B0CUI4"/>
<dbReference type="KEGG" id="lbc:LACBIDRAFT_305546"/>
<comment type="similarity">
    <text evidence="2">Belongs to the SLC35F solute transporter family.</text>
</comment>
<feature type="transmembrane region" description="Helical" evidence="8">
    <location>
        <begin position="150"/>
        <end position="172"/>
    </location>
</feature>
<dbReference type="GO" id="GO:0022857">
    <property type="term" value="F:transmembrane transporter activity"/>
    <property type="evidence" value="ECO:0007669"/>
    <property type="project" value="InterPro"/>
</dbReference>
<evidence type="ECO:0000313" key="9">
    <source>
        <dbReference type="EMBL" id="EDR14676.1"/>
    </source>
</evidence>
<dbReference type="RefSeq" id="XP_001875235.1">
    <property type="nucleotide sequence ID" value="XM_001875200.1"/>
</dbReference>
<feature type="transmembrane region" description="Helical" evidence="8">
    <location>
        <begin position="56"/>
        <end position="77"/>
    </location>
</feature>
<dbReference type="FunCoup" id="B0CUI4">
    <property type="interactions" value="126"/>
</dbReference>
<dbReference type="InterPro" id="IPR052221">
    <property type="entry name" value="SLC35F_Transporter"/>
</dbReference>
<feature type="region of interest" description="Disordered" evidence="7">
    <location>
        <begin position="370"/>
        <end position="398"/>
    </location>
</feature>